<comment type="caution">
    <text evidence="1">The sequence shown here is derived from an EMBL/GenBank/DDBJ whole genome shotgun (WGS) entry which is preliminary data.</text>
</comment>
<evidence type="ECO:0000313" key="2">
    <source>
        <dbReference type="Proteomes" id="UP001210999"/>
    </source>
</evidence>
<dbReference type="EMBL" id="JAQKEI010000001">
    <property type="protein sequence ID" value="MDB0850091.1"/>
    <property type="molecule type" value="Genomic_DNA"/>
</dbReference>
<dbReference type="RefSeq" id="WP_217768536.1">
    <property type="nucleotide sequence ID" value="NZ_CZAN01000015.1"/>
</dbReference>
<evidence type="ECO:0000313" key="1">
    <source>
        <dbReference type="EMBL" id="MDB0850091.1"/>
    </source>
</evidence>
<accession>A0AAP3JTG9</accession>
<proteinExistence type="predicted"/>
<name>A0AAP3JTG9_PHOVU</name>
<sequence>MIYSNILCMIWNGNVLMQKKLIRKIIEKMASYLCNYKCDKKQQFCTFDENVDRTDE</sequence>
<organism evidence="1 2">
    <name type="scientific">Phocaeicola vulgatus</name>
    <name type="common">Bacteroides vulgatus</name>
    <dbReference type="NCBI Taxonomy" id="821"/>
    <lineage>
        <taxon>Bacteria</taxon>
        <taxon>Pseudomonadati</taxon>
        <taxon>Bacteroidota</taxon>
        <taxon>Bacteroidia</taxon>
        <taxon>Bacteroidales</taxon>
        <taxon>Bacteroidaceae</taxon>
        <taxon>Phocaeicola</taxon>
    </lineage>
</organism>
<dbReference type="AlphaFoldDB" id="A0AAP3JTG9"/>
<gene>
    <name evidence="1" type="ORF">PL594_00970</name>
</gene>
<protein>
    <submittedName>
        <fullName evidence="1">Uncharacterized protein</fullName>
    </submittedName>
</protein>
<dbReference type="Proteomes" id="UP001210999">
    <property type="component" value="Unassembled WGS sequence"/>
</dbReference>
<reference evidence="1" key="1">
    <citation type="submission" date="2023-01" db="EMBL/GenBank/DDBJ databases">
        <title>Human gut microbiome strain richness.</title>
        <authorList>
            <person name="Chen-Liaw A."/>
        </authorList>
    </citation>
    <scope>NUCLEOTIDE SEQUENCE</scope>
    <source>
        <strain evidence="1">H9_m1001271B151109d0_201107</strain>
    </source>
</reference>